<sequence>MDRCAWRAALVGYLIVNRWNVGGNQAMAHLLLKSARRHLTREAA</sequence>
<evidence type="ECO:0000313" key="2">
    <source>
        <dbReference type="Proteomes" id="UP000199365"/>
    </source>
</evidence>
<protein>
    <submittedName>
        <fullName evidence="1">Uncharacterized protein</fullName>
    </submittedName>
</protein>
<organism evidence="1 2">
    <name type="scientific">Paraburkholderia tuberum</name>
    <dbReference type="NCBI Taxonomy" id="157910"/>
    <lineage>
        <taxon>Bacteria</taxon>
        <taxon>Pseudomonadati</taxon>
        <taxon>Pseudomonadota</taxon>
        <taxon>Betaproteobacteria</taxon>
        <taxon>Burkholderiales</taxon>
        <taxon>Burkholderiaceae</taxon>
        <taxon>Paraburkholderia</taxon>
    </lineage>
</organism>
<gene>
    <name evidence="1" type="ORF">SAMN05445850_2721</name>
</gene>
<proteinExistence type="predicted"/>
<dbReference type="Proteomes" id="UP000199365">
    <property type="component" value="Unassembled WGS sequence"/>
</dbReference>
<evidence type="ECO:0000313" key="1">
    <source>
        <dbReference type="EMBL" id="SDR08342.1"/>
    </source>
</evidence>
<dbReference type="EMBL" id="FNKX01000001">
    <property type="protein sequence ID" value="SDR08342.1"/>
    <property type="molecule type" value="Genomic_DNA"/>
</dbReference>
<name>A0A1H1G522_9BURK</name>
<reference evidence="2" key="1">
    <citation type="submission" date="2016-10" db="EMBL/GenBank/DDBJ databases">
        <authorList>
            <person name="Varghese N."/>
            <person name="Submissions S."/>
        </authorList>
    </citation>
    <scope>NUCLEOTIDE SEQUENCE [LARGE SCALE GENOMIC DNA]</scope>
    <source>
        <strain evidence="2">DUS833</strain>
    </source>
</reference>
<dbReference type="STRING" id="157910.SAMN05445850_2721"/>
<accession>A0A1H1G522</accession>
<dbReference type="AlphaFoldDB" id="A0A1H1G522"/>
<keyword evidence="2" id="KW-1185">Reference proteome</keyword>